<evidence type="ECO:0000256" key="5">
    <source>
        <dbReference type="ARBA" id="ARBA00023155"/>
    </source>
</evidence>
<keyword evidence="5 8" id="KW-0371">Homeobox</keyword>
<feature type="DNA-binding region" description="Homeobox" evidence="8">
    <location>
        <begin position="187"/>
        <end position="246"/>
    </location>
</feature>
<feature type="domain" description="CUT" evidence="13">
    <location>
        <begin position="68"/>
        <end position="154"/>
    </location>
</feature>
<evidence type="ECO:0000256" key="8">
    <source>
        <dbReference type="PROSITE-ProRule" id="PRU00108"/>
    </source>
</evidence>
<proteinExistence type="inferred from homology"/>
<dbReference type="Pfam" id="PF00046">
    <property type="entry name" value="Homeodomain"/>
    <property type="match status" value="1"/>
</dbReference>
<comment type="similarity">
    <text evidence="2 10">Belongs to the CUT homeobox family.</text>
</comment>
<dbReference type="GO" id="GO:0005634">
    <property type="term" value="C:nucleus"/>
    <property type="evidence" value="ECO:0007669"/>
    <property type="project" value="UniProtKB-SubCell"/>
</dbReference>
<dbReference type="PROSITE" id="PS51042">
    <property type="entry name" value="CUT"/>
    <property type="match status" value="1"/>
</dbReference>
<dbReference type="InterPro" id="IPR051649">
    <property type="entry name" value="CUT_Homeobox"/>
</dbReference>
<keyword evidence="6 10" id="KW-0804">Transcription</keyword>
<dbReference type="SMART" id="SM00389">
    <property type="entry name" value="HOX"/>
    <property type="match status" value="1"/>
</dbReference>
<evidence type="ECO:0000256" key="6">
    <source>
        <dbReference type="ARBA" id="ARBA00023163"/>
    </source>
</evidence>
<evidence type="ECO:0000313" key="15">
    <source>
        <dbReference type="WBParaSite" id="scaffold6484_cov276.g10890"/>
    </source>
</evidence>
<dbReference type="FunFam" id="1.10.10.60:FF:000054">
    <property type="entry name" value="One cut domain family member"/>
    <property type="match status" value="1"/>
</dbReference>
<evidence type="ECO:0000256" key="4">
    <source>
        <dbReference type="ARBA" id="ARBA00023125"/>
    </source>
</evidence>
<accession>A0A915N3B3</accession>
<dbReference type="SUPFAM" id="SSF47413">
    <property type="entry name" value="lambda repressor-like DNA-binding domains"/>
    <property type="match status" value="1"/>
</dbReference>
<feature type="region of interest" description="Disordered" evidence="11">
    <location>
        <begin position="161"/>
        <end position="190"/>
    </location>
</feature>
<dbReference type="SMART" id="SM01109">
    <property type="entry name" value="CUT"/>
    <property type="match status" value="1"/>
</dbReference>
<dbReference type="AlphaFoldDB" id="A0A915N3B3"/>
<keyword evidence="14" id="KW-1185">Reference proteome</keyword>
<protein>
    <recommendedName>
        <fullName evidence="10">One cut domain family member</fullName>
    </recommendedName>
</protein>
<evidence type="ECO:0000256" key="1">
    <source>
        <dbReference type="ARBA" id="ARBA00004123"/>
    </source>
</evidence>
<name>A0A915N3B3_MELJA</name>
<dbReference type="InterPro" id="IPR009057">
    <property type="entry name" value="Homeodomain-like_sf"/>
</dbReference>
<feature type="compositionally biased region" description="Low complexity" evidence="11">
    <location>
        <begin position="10"/>
        <end position="30"/>
    </location>
</feature>
<dbReference type="PROSITE" id="PS50071">
    <property type="entry name" value="HOMEOBOX_2"/>
    <property type="match status" value="1"/>
</dbReference>
<keyword evidence="4 8" id="KW-0238">DNA-binding</keyword>
<dbReference type="InterPro" id="IPR010982">
    <property type="entry name" value="Lambda_DNA-bd_dom_sf"/>
</dbReference>
<evidence type="ECO:0000313" key="14">
    <source>
        <dbReference type="Proteomes" id="UP000887561"/>
    </source>
</evidence>
<feature type="domain" description="Homeobox" evidence="12">
    <location>
        <begin position="185"/>
        <end position="245"/>
    </location>
</feature>
<dbReference type="PANTHER" id="PTHR14057:SF47">
    <property type="entry name" value="HOMEOBOX PROTEIN ONECUT"/>
    <property type="match status" value="1"/>
</dbReference>
<dbReference type="CDD" id="cd00086">
    <property type="entry name" value="homeodomain"/>
    <property type="match status" value="1"/>
</dbReference>
<dbReference type="WBParaSite" id="scaffold6484_cov276.g10890">
    <property type="protein sequence ID" value="scaffold6484_cov276.g10890"/>
    <property type="gene ID" value="scaffold6484_cov276.g10890"/>
</dbReference>
<evidence type="ECO:0000259" key="12">
    <source>
        <dbReference type="PROSITE" id="PS50071"/>
    </source>
</evidence>
<evidence type="ECO:0000256" key="10">
    <source>
        <dbReference type="RuleBase" id="RU361129"/>
    </source>
</evidence>
<dbReference type="GO" id="GO:0000978">
    <property type="term" value="F:RNA polymerase II cis-regulatory region sequence-specific DNA binding"/>
    <property type="evidence" value="ECO:0007669"/>
    <property type="project" value="TreeGrafter"/>
</dbReference>
<dbReference type="FunFam" id="1.10.260.40:FF:000005">
    <property type="entry name" value="One cut domain family member"/>
    <property type="match status" value="1"/>
</dbReference>
<dbReference type="Gene3D" id="1.10.10.60">
    <property type="entry name" value="Homeodomain-like"/>
    <property type="match status" value="1"/>
</dbReference>
<evidence type="ECO:0000256" key="11">
    <source>
        <dbReference type="SAM" id="MobiDB-lite"/>
    </source>
</evidence>
<sequence length="340" mass="38203">QHLIHPGNAPTPAAISSPMPAPRPAAAQEASSNPINIDVYAALGSELNSGIVSPTSYHQSSGMVDPLNAEIDDEIYIDTKDLCKRVAYELKQHSIPQAIFAERILCRSQGTLSDLLRNPKPWNRLKSGRETFKRMYNWLQQPLHIRLSILDMYKGPMPSGIIPPPTPAQNSRHHHRRRSAGEDGQPLKRPRLVFTDIQKRTLQAIFKETQRPSREMQQTIAEHLRLDMSTVSNFFMNARRRSRNGNGLGCDEPAPYQQIRTITPPPDTPPTNDEQNQFDEDLDESTQQLLDQHSQIQQHIIHPKSSPLSAAPSSAENLSLIEQTVDEVVCRSIAYARKSP</sequence>
<dbReference type="PANTHER" id="PTHR14057">
    <property type="entry name" value="TRANSCRIPTION FACTOR ONECUT"/>
    <property type="match status" value="1"/>
</dbReference>
<evidence type="ECO:0000256" key="9">
    <source>
        <dbReference type="RuleBase" id="RU000682"/>
    </source>
</evidence>
<dbReference type="SUPFAM" id="SSF46689">
    <property type="entry name" value="Homeodomain-like"/>
    <property type="match status" value="1"/>
</dbReference>
<evidence type="ECO:0000256" key="2">
    <source>
        <dbReference type="ARBA" id="ARBA00008190"/>
    </source>
</evidence>
<dbReference type="GO" id="GO:0000981">
    <property type="term" value="F:DNA-binding transcription factor activity, RNA polymerase II-specific"/>
    <property type="evidence" value="ECO:0007669"/>
    <property type="project" value="TreeGrafter"/>
</dbReference>
<dbReference type="InterPro" id="IPR003350">
    <property type="entry name" value="CUT_dom"/>
</dbReference>
<evidence type="ECO:0000256" key="7">
    <source>
        <dbReference type="ARBA" id="ARBA00023242"/>
    </source>
</evidence>
<evidence type="ECO:0000259" key="13">
    <source>
        <dbReference type="PROSITE" id="PS51042"/>
    </source>
</evidence>
<comment type="subcellular location">
    <subcellularLocation>
        <location evidence="1 8 9">Nucleus</location>
    </subcellularLocation>
</comment>
<dbReference type="Pfam" id="PF02376">
    <property type="entry name" value="CUT"/>
    <property type="match status" value="1"/>
</dbReference>
<organism evidence="14 15">
    <name type="scientific">Meloidogyne javanica</name>
    <name type="common">Root-knot nematode worm</name>
    <dbReference type="NCBI Taxonomy" id="6303"/>
    <lineage>
        <taxon>Eukaryota</taxon>
        <taxon>Metazoa</taxon>
        <taxon>Ecdysozoa</taxon>
        <taxon>Nematoda</taxon>
        <taxon>Chromadorea</taxon>
        <taxon>Rhabditida</taxon>
        <taxon>Tylenchina</taxon>
        <taxon>Tylenchomorpha</taxon>
        <taxon>Tylenchoidea</taxon>
        <taxon>Meloidogynidae</taxon>
        <taxon>Meloidogyninae</taxon>
        <taxon>Meloidogyne</taxon>
        <taxon>Meloidogyne incognita group</taxon>
    </lineage>
</organism>
<dbReference type="Proteomes" id="UP000887561">
    <property type="component" value="Unplaced"/>
</dbReference>
<dbReference type="Gene3D" id="1.10.260.40">
    <property type="entry name" value="lambda repressor-like DNA-binding domains"/>
    <property type="match status" value="1"/>
</dbReference>
<keyword evidence="3 10" id="KW-0805">Transcription regulation</keyword>
<feature type="region of interest" description="Disordered" evidence="11">
    <location>
        <begin position="241"/>
        <end position="288"/>
    </location>
</feature>
<reference evidence="15" key="1">
    <citation type="submission" date="2022-11" db="UniProtKB">
        <authorList>
            <consortium name="WormBaseParasite"/>
        </authorList>
    </citation>
    <scope>IDENTIFICATION</scope>
</reference>
<keyword evidence="7 8" id="KW-0539">Nucleus</keyword>
<dbReference type="InterPro" id="IPR001356">
    <property type="entry name" value="HD"/>
</dbReference>
<feature type="region of interest" description="Disordered" evidence="11">
    <location>
        <begin position="1"/>
        <end position="30"/>
    </location>
</feature>
<evidence type="ECO:0000256" key="3">
    <source>
        <dbReference type="ARBA" id="ARBA00023015"/>
    </source>
</evidence>